<feature type="compositionally biased region" description="Basic and acidic residues" evidence="1">
    <location>
        <begin position="176"/>
        <end position="198"/>
    </location>
</feature>
<dbReference type="EMBL" id="CADCVT010000087">
    <property type="protein sequence ID" value="CAA9483132.1"/>
    <property type="molecule type" value="Genomic_DNA"/>
</dbReference>
<protein>
    <submittedName>
        <fullName evidence="2">Inositol-1-phosphate synthase</fullName>
        <ecNumber evidence="2">5.5.1.4</ecNumber>
    </submittedName>
</protein>
<dbReference type="EC" id="5.5.1.4" evidence="2"/>
<feature type="compositionally biased region" description="Basic residues" evidence="1">
    <location>
        <begin position="58"/>
        <end position="79"/>
    </location>
</feature>
<sequence>DQQRNERGQRAESERPTDGQGARRHHRRRQLRELVRAGRPPLQGRVRHRGRPRPDARRPRRLPRQGHRVHGRLRHRRGQGRQGPRPGDLVGPEQHDQVRRRPREARRQGPSRDDPRRPRQVPQGEDHEGARRDRRHRQDPQGHEDRRRRLLPPGRVRAGHEVVRRAGPRGRLRLRELHPGVHRPRELLERALQEGRPADRRRRHQVAGRRDDRAPHARPPVPR</sequence>
<proteinExistence type="predicted"/>
<feature type="compositionally biased region" description="Basic and acidic residues" evidence="1">
    <location>
        <begin position="124"/>
        <end position="147"/>
    </location>
</feature>
<dbReference type="AlphaFoldDB" id="A0A6J4S1W0"/>
<evidence type="ECO:0000256" key="1">
    <source>
        <dbReference type="SAM" id="MobiDB-lite"/>
    </source>
</evidence>
<feature type="non-terminal residue" evidence="2">
    <location>
        <position position="223"/>
    </location>
</feature>
<feature type="region of interest" description="Disordered" evidence="1">
    <location>
        <begin position="176"/>
        <end position="223"/>
    </location>
</feature>
<reference evidence="2" key="1">
    <citation type="submission" date="2020-02" db="EMBL/GenBank/DDBJ databases">
        <authorList>
            <person name="Meier V. D."/>
        </authorList>
    </citation>
    <scope>NUCLEOTIDE SEQUENCE</scope>
    <source>
        <strain evidence="2">AVDCRST_MAG85</strain>
    </source>
</reference>
<feature type="compositionally biased region" description="Basic and acidic residues" evidence="1">
    <location>
        <begin position="1"/>
        <end position="17"/>
    </location>
</feature>
<name>A0A6J4S1W0_9ACTN</name>
<evidence type="ECO:0000313" key="2">
    <source>
        <dbReference type="EMBL" id="CAA9483132.1"/>
    </source>
</evidence>
<organism evidence="2">
    <name type="scientific">uncultured Solirubrobacteraceae bacterium</name>
    <dbReference type="NCBI Taxonomy" id="1162706"/>
    <lineage>
        <taxon>Bacteria</taxon>
        <taxon>Bacillati</taxon>
        <taxon>Actinomycetota</taxon>
        <taxon>Thermoleophilia</taxon>
        <taxon>Solirubrobacterales</taxon>
        <taxon>Solirubrobacteraceae</taxon>
        <taxon>environmental samples</taxon>
    </lineage>
</organism>
<feature type="non-terminal residue" evidence="2">
    <location>
        <position position="1"/>
    </location>
</feature>
<feature type="region of interest" description="Disordered" evidence="1">
    <location>
        <begin position="1"/>
        <end position="164"/>
    </location>
</feature>
<gene>
    <name evidence="2" type="ORF">AVDCRST_MAG85-798</name>
</gene>
<accession>A0A6J4S1W0</accession>
<keyword evidence="2" id="KW-0413">Isomerase</keyword>
<dbReference type="GO" id="GO:0004512">
    <property type="term" value="F:inositol-3-phosphate synthase activity"/>
    <property type="evidence" value="ECO:0007669"/>
    <property type="project" value="UniProtKB-EC"/>
</dbReference>
<feature type="compositionally biased region" description="Basic and acidic residues" evidence="1">
    <location>
        <begin position="93"/>
        <end position="117"/>
    </location>
</feature>